<comment type="caution">
    <text evidence="2">The sequence shown here is derived from an EMBL/GenBank/DDBJ whole genome shotgun (WGS) entry which is preliminary data.</text>
</comment>
<dbReference type="RefSeq" id="WP_341273131.1">
    <property type="nucleotide sequence ID" value="NZ_SGWQ01000001.1"/>
</dbReference>
<accession>A0A4V2EUE2</accession>
<proteinExistence type="predicted"/>
<evidence type="ECO:0000259" key="1">
    <source>
        <dbReference type="Pfam" id="PF18029"/>
    </source>
</evidence>
<dbReference type="AlphaFoldDB" id="A0A4V2EUE2"/>
<dbReference type="InterPro" id="IPR029068">
    <property type="entry name" value="Glyas_Bleomycin-R_OHBP_Dase"/>
</dbReference>
<organism evidence="2 3">
    <name type="scientific">Herbihabitans rhizosphaerae</name>
    <dbReference type="NCBI Taxonomy" id="1872711"/>
    <lineage>
        <taxon>Bacteria</taxon>
        <taxon>Bacillati</taxon>
        <taxon>Actinomycetota</taxon>
        <taxon>Actinomycetes</taxon>
        <taxon>Pseudonocardiales</taxon>
        <taxon>Pseudonocardiaceae</taxon>
        <taxon>Herbihabitans</taxon>
    </lineage>
</organism>
<dbReference type="InterPro" id="IPR041581">
    <property type="entry name" value="Glyoxalase_6"/>
</dbReference>
<dbReference type="PANTHER" id="PTHR35908:SF1">
    <property type="entry name" value="CONSERVED PROTEIN"/>
    <property type="match status" value="1"/>
</dbReference>
<reference evidence="2 3" key="1">
    <citation type="submission" date="2019-02" db="EMBL/GenBank/DDBJ databases">
        <title>Genomic Encyclopedia of Type Strains, Phase IV (KMG-IV): sequencing the most valuable type-strain genomes for metagenomic binning, comparative biology and taxonomic classification.</title>
        <authorList>
            <person name="Goeker M."/>
        </authorList>
    </citation>
    <scope>NUCLEOTIDE SEQUENCE [LARGE SCALE GENOMIC DNA]</scope>
    <source>
        <strain evidence="2 3">DSM 101727</strain>
    </source>
</reference>
<evidence type="ECO:0000313" key="3">
    <source>
        <dbReference type="Proteomes" id="UP000294257"/>
    </source>
</evidence>
<sequence>MEARRVLVGGHRLRFDLVPLERTRDDEVARLIEAGATLFDDQRRPNGRGWVTLADPEGNEFCVEPSDAERA</sequence>
<protein>
    <recommendedName>
        <fullName evidence="1">Glyoxalase-like domain-containing protein</fullName>
    </recommendedName>
</protein>
<dbReference type="EMBL" id="SGWQ01000001">
    <property type="protein sequence ID" value="RZS44263.1"/>
    <property type="molecule type" value="Genomic_DNA"/>
</dbReference>
<evidence type="ECO:0000313" key="2">
    <source>
        <dbReference type="EMBL" id="RZS44263.1"/>
    </source>
</evidence>
<dbReference type="Pfam" id="PF18029">
    <property type="entry name" value="Glyoxalase_6"/>
    <property type="match status" value="1"/>
</dbReference>
<dbReference type="Gene3D" id="3.10.180.10">
    <property type="entry name" value="2,3-Dihydroxybiphenyl 1,2-Dioxygenase, domain 1"/>
    <property type="match status" value="1"/>
</dbReference>
<name>A0A4V2EUE2_9PSEU</name>
<dbReference type="SUPFAM" id="SSF54593">
    <property type="entry name" value="Glyoxalase/Bleomycin resistance protein/Dihydroxybiphenyl dioxygenase"/>
    <property type="match status" value="1"/>
</dbReference>
<dbReference type="Proteomes" id="UP000294257">
    <property type="component" value="Unassembled WGS sequence"/>
</dbReference>
<keyword evidence="3" id="KW-1185">Reference proteome</keyword>
<feature type="domain" description="Glyoxalase-like" evidence="1">
    <location>
        <begin position="10"/>
        <end position="63"/>
    </location>
</feature>
<dbReference type="PANTHER" id="PTHR35908">
    <property type="entry name" value="HYPOTHETICAL FUSION PROTEIN"/>
    <property type="match status" value="1"/>
</dbReference>
<gene>
    <name evidence="2" type="ORF">EV193_101138</name>
</gene>